<proteinExistence type="inferred from homology"/>
<evidence type="ECO:0000313" key="9">
    <source>
        <dbReference type="Proteomes" id="UP000596742"/>
    </source>
</evidence>
<dbReference type="SUPFAM" id="SSF48371">
    <property type="entry name" value="ARM repeat"/>
    <property type="match status" value="1"/>
</dbReference>
<keyword evidence="5" id="KW-0539">Nucleus</keyword>
<feature type="compositionally biased region" description="Polar residues" evidence="6">
    <location>
        <begin position="446"/>
        <end position="457"/>
    </location>
</feature>
<dbReference type="GO" id="GO:0003713">
    <property type="term" value="F:transcription coactivator activity"/>
    <property type="evidence" value="ECO:0007669"/>
    <property type="project" value="TreeGrafter"/>
</dbReference>
<feature type="compositionally biased region" description="Basic and acidic residues" evidence="6">
    <location>
        <begin position="571"/>
        <end position="581"/>
    </location>
</feature>
<evidence type="ECO:0000256" key="4">
    <source>
        <dbReference type="ARBA" id="ARBA00023163"/>
    </source>
</evidence>
<dbReference type="CDD" id="cd08050">
    <property type="entry name" value="TAF6C"/>
    <property type="match status" value="1"/>
</dbReference>
<dbReference type="InterPro" id="IPR016024">
    <property type="entry name" value="ARM-type_fold"/>
</dbReference>
<evidence type="ECO:0000256" key="3">
    <source>
        <dbReference type="ARBA" id="ARBA00023015"/>
    </source>
</evidence>
<dbReference type="GO" id="GO:0046695">
    <property type="term" value="C:SLIK (SAGA-like) complex"/>
    <property type="evidence" value="ECO:0007669"/>
    <property type="project" value="InterPro"/>
</dbReference>
<feature type="domain" description="TAF6 C-terminal HEAT repeat" evidence="7">
    <location>
        <begin position="3"/>
        <end position="88"/>
    </location>
</feature>
<dbReference type="GO" id="GO:0016251">
    <property type="term" value="F:RNA polymerase II general transcription initiation factor activity"/>
    <property type="evidence" value="ECO:0007669"/>
    <property type="project" value="InterPro"/>
</dbReference>
<accession>A0A8B6G496</accession>
<gene>
    <name evidence="8" type="ORF">MGAL_10B048773</name>
</gene>
<comment type="similarity">
    <text evidence="2">Belongs to the TAF6 family.</text>
</comment>
<feature type="compositionally biased region" description="Basic residues" evidence="6">
    <location>
        <begin position="491"/>
        <end position="502"/>
    </location>
</feature>
<dbReference type="PANTHER" id="PTHR10221:SF22">
    <property type="entry name" value="TAF6-LIKE RNA POLYMERASE II P300_CBP-ASSOCIATED FACTOR-ASSOCIATED FACTOR 65 KDA SUBUNIT 6L"/>
    <property type="match status" value="1"/>
</dbReference>
<keyword evidence="4" id="KW-0804">Transcription</keyword>
<dbReference type="Pfam" id="PF07571">
    <property type="entry name" value="TAF6_C"/>
    <property type="match status" value="1"/>
</dbReference>
<dbReference type="Proteomes" id="UP000596742">
    <property type="component" value="Unassembled WGS sequence"/>
</dbReference>
<feature type="compositionally biased region" description="Low complexity" evidence="6">
    <location>
        <begin position="463"/>
        <end position="480"/>
    </location>
</feature>
<evidence type="ECO:0000256" key="6">
    <source>
        <dbReference type="SAM" id="MobiDB-lite"/>
    </source>
</evidence>
<keyword evidence="9" id="KW-1185">Reference proteome</keyword>
<feature type="region of interest" description="Disordered" evidence="6">
    <location>
        <begin position="143"/>
        <end position="169"/>
    </location>
</feature>
<dbReference type="EMBL" id="UYJE01007848">
    <property type="protein sequence ID" value="VDI58415.1"/>
    <property type="molecule type" value="Genomic_DNA"/>
</dbReference>
<dbReference type="GO" id="GO:0000124">
    <property type="term" value="C:SAGA complex"/>
    <property type="evidence" value="ECO:0007669"/>
    <property type="project" value="InterPro"/>
</dbReference>
<feature type="compositionally biased region" description="Polar residues" evidence="6">
    <location>
        <begin position="414"/>
        <end position="425"/>
    </location>
</feature>
<organism evidence="8 9">
    <name type="scientific">Mytilus galloprovincialis</name>
    <name type="common">Mediterranean mussel</name>
    <dbReference type="NCBI Taxonomy" id="29158"/>
    <lineage>
        <taxon>Eukaryota</taxon>
        <taxon>Metazoa</taxon>
        <taxon>Spiralia</taxon>
        <taxon>Lophotrochozoa</taxon>
        <taxon>Mollusca</taxon>
        <taxon>Bivalvia</taxon>
        <taxon>Autobranchia</taxon>
        <taxon>Pteriomorphia</taxon>
        <taxon>Mytilida</taxon>
        <taxon>Mytiloidea</taxon>
        <taxon>Mytilidae</taxon>
        <taxon>Mytilinae</taxon>
        <taxon>Mytilus</taxon>
    </lineage>
</organism>
<keyword evidence="3" id="KW-0805">Transcription regulation</keyword>
<evidence type="ECO:0000313" key="8">
    <source>
        <dbReference type="EMBL" id="VDI58415.1"/>
    </source>
</evidence>
<sequence length="581" mass="67988">MYCLLEPLTASIDLKNDHWVLRDYAARLLAQILFSWSTPINHLMYNTVKTLKEVLYDNNKPLCSHYGAVIGIMMLDQKHIQEVLIPHLPVYMPYLNSIIDDTSRANAVTKSDAHKVYGSVLYCVEYLLKSQIKEFEDEISKEKESSASATPSDPEVNKSEQKVNSQKLPNPFGTSVTKFYSEMYDYFGDSLTLQLPNLAETFDFKKSVFKPSKKDELISLADPEAAKTGEELLDEFMEQVRVQEEIRKAQLEREKLEKIRIAREKQEQEERNRMLREKEEKRRQERRRADLERELILKRKEEEERLRMLKLQEEQRLIILKEQEEKRKVMKEQEDKKLRTMKEEEKRRVIKEHEEKKLRTMKEEEKRKVMKEQEEQRLRLIKEQEQKAQRKDLTVVNSSNSEDEDTVPAFLDSPSDQSFVKSEPTQGIKLKITRGPNKNLHVKTVETMSPPQRSSPNPKHAMSPLYKHSPKSSSPLYKSSPKSHKSELSPHYKHSPKHSHSSKPKDSKDSKHSKKKKQVAKSAAKVYDEFEFESDPEDFKPLPFKKSHYYSSEGESSDGAGNRKPLTLKIKMKESKDFSPE</sequence>
<dbReference type="InterPro" id="IPR037796">
    <property type="entry name" value="TAF6"/>
</dbReference>
<reference evidence="8" key="1">
    <citation type="submission" date="2018-11" db="EMBL/GenBank/DDBJ databases">
        <authorList>
            <person name="Alioto T."/>
            <person name="Alioto T."/>
        </authorList>
    </citation>
    <scope>NUCLEOTIDE SEQUENCE</scope>
</reference>
<evidence type="ECO:0000259" key="7">
    <source>
        <dbReference type="Pfam" id="PF07571"/>
    </source>
</evidence>
<evidence type="ECO:0000256" key="1">
    <source>
        <dbReference type="ARBA" id="ARBA00004123"/>
    </source>
</evidence>
<dbReference type="Gene3D" id="1.25.40.770">
    <property type="entry name" value="TAF6, C-terminal HEAT repeat domain"/>
    <property type="match status" value="1"/>
</dbReference>
<dbReference type="GO" id="GO:0005669">
    <property type="term" value="C:transcription factor TFIID complex"/>
    <property type="evidence" value="ECO:0007669"/>
    <property type="project" value="InterPro"/>
</dbReference>
<dbReference type="InterPro" id="IPR046344">
    <property type="entry name" value="TAF6_C_sf"/>
</dbReference>
<dbReference type="PANTHER" id="PTHR10221">
    <property type="entry name" value="TRANSCRIPTION INITIATION FACTOR TFIID SUBUNIT 6"/>
    <property type="match status" value="1"/>
</dbReference>
<dbReference type="InterPro" id="IPR011442">
    <property type="entry name" value="TAF6_C"/>
</dbReference>
<comment type="caution">
    <text evidence="8">The sequence shown here is derived from an EMBL/GenBank/DDBJ whole genome shotgun (WGS) entry which is preliminary data.</text>
</comment>
<evidence type="ECO:0000256" key="2">
    <source>
        <dbReference type="ARBA" id="ARBA00007688"/>
    </source>
</evidence>
<dbReference type="AlphaFoldDB" id="A0A8B6G496"/>
<name>A0A8B6G496_MYTGA</name>
<protein>
    <submittedName>
        <fullName evidence="8">Transcription initiation factor TFIID subunit 6</fullName>
    </submittedName>
</protein>
<comment type="subcellular location">
    <subcellularLocation>
        <location evidence="1">Nucleus</location>
    </subcellularLocation>
</comment>
<feature type="compositionally biased region" description="Basic and acidic residues" evidence="6">
    <location>
        <begin position="380"/>
        <end position="393"/>
    </location>
</feature>
<dbReference type="GO" id="GO:0051123">
    <property type="term" value="P:RNA polymerase II preinitiation complex assembly"/>
    <property type="evidence" value="ECO:0007669"/>
    <property type="project" value="TreeGrafter"/>
</dbReference>
<feature type="region of interest" description="Disordered" evidence="6">
    <location>
        <begin position="380"/>
        <end position="581"/>
    </location>
</feature>
<evidence type="ECO:0000256" key="5">
    <source>
        <dbReference type="ARBA" id="ARBA00023242"/>
    </source>
</evidence>
<dbReference type="OrthoDB" id="6621890at2759"/>